<gene>
    <name evidence="1" type="ORF">L873DRAFT_1806013</name>
</gene>
<keyword evidence="2" id="KW-1185">Reference proteome</keyword>
<dbReference type="EMBL" id="ML120384">
    <property type="protein sequence ID" value="RPA99870.1"/>
    <property type="molecule type" value="Genomic_DNA"/>
</dbReference>
<dbReference type="Proteomes" id="UP000276215">
    <property type="component" value="Unassembled WGS sequence"/>
</dbReference>
<organism evidence="1 2">
    <name type="scientific">Choiromyces venosus 120613-1</name>
    <dbReference type="NCBI Taxonomy" id="1336337"/>
    <lineage>
        <taxon>Eukaryota</taxon>
        <taxon>Fungi</taxon>
        <taxon>Dikarya</taxon>
        <taxon>Ascomycota</taxon>
        <taxon>Pezizomycotina</taxon>
        <taxon>Pezizomycetes</taxon>
        <taxon>Pezizales</taxon>
        <taxon>Tuberaceae</taxon>
        <taxon>Choiromyces</taxon>
    </lineage>
</organism>
<proteinExistence type="predicted"/>
<accession>A0A3N4JUN5</accession>
<reference evidence="1 2" key="1">
    <citation type="journal article" date="2018" name="Nat. Ecol. Evol.">
        <title>Pezizomycetes genomes reveal the molecular basis of ectomycorrhizal truffle lifestyle.</title>
        <authorList>
            <person name="Murat C."/>
            <person name="Payen T."/>
            <person name="Noel B."/>
            <person name="Kuo A."/>
            <person name="Morin E."/>
            <person name="Chen J."/>
            <person name="Kohler A."/>
            <person name="Krizsan K."/>
            <person name="Balestrini R."/>
            <person name="Da Silva C."/>
            <person name="Montanini B."/>
            <person name="Hainaut M."/>
            <person name="Levati E."/>
            <person name="Barry K.W."/>
            <person name="Belfiori B."/>
            <person name="Cichocki N."/>
            <person name="Clum A."/>
            <person name="Dockter R.B."/>
            <person name="Fauchery L."/>
            <person name="Guy J."/>
            <person name="Iotti M."/>
            <person name="Le Tacon F."/>
            <person name="Lindquist E.A."/>
            <person name="Lipzen A."/>
            <person name="Malagnac F."/>
            <person name="Mello A."/>
            <person name="Molinier V."/>
            <person name="Miyauchi S."/>
            <person name="Poulain J."/>
            <person name="Riccioni C."/>
            <person name="Rubini A."/>
            <person name="Sitrit Y."/>
            <person name="Splivallo R."/>
            <person name="Traeger S."/>
            <person name="Wang M."/>
            <person name="Zifcakova L."/>
            <person name="Wipf D."/>
            <person name="Zambonelli A."/>
            <person name="Paolocci F."/>
            <person name="Nowrousian M."/>
            <person name="Ottonello S."/>
            <person name="Baldrian P."/>
            <person name="Spatafora J.W."/>
            <person name="Henrissat B."/>
            <person name="Nagy L.G."/>
            <person name="Aury J.M."/>
            <person name="Wincker P."/>
            <person name="Grigoriev I.V."/>
            <person name="Bonfante P."/>
            <person name="Martin F.M."/>
        </authorList>
    </citation>
    <scope>NUCLEOTIDE SEQUENCE [LARGE SCALE GENOMIC DNA]</scope>
    <source>
        <strain evidence="1 2">120613-1</strain>
    </source>
</reference>
<evidence type="ECO:0000313" key="2">
    <source>
        <dbReference type="Proteomes" id="UP000276215"/>
    </source>
</evidence>
<name>A0A3N4JUN5_9PEZI</name>
<evidence type="ECO:0000313" key="1">
    <source>
        <dbReference type="EMBL" id="RPA99870.1"/>
    </source>
</evidence>
<protein>
    <submittedName>
        <fullName evidence="1">Uncharacterized protein</fullName>
    </submittedName>
</protein>
<dbReference type="AlphaFoldDB" id="A0A3N4JUN5"/>
<sequence length="74" mass="8213">MVGSCSFSAAAHQFLSRHSSHAFTVSALLPWLDRVVITHHSTPSAVLLSSEYERGRETIKPDYLSVSPEQIPYL</sequence>